<dbReference type="Proteomes" id="UP000443423">
    <property type="component" value="Unassembled WGS sequence"/>
</dbReference>
<dbReference type="Pfam" id="PF07366">
    <property type="entry name" value="SnoaL"/>
    <property type="match status" value="1"/>
</dbReference>
<dbReference type="SUPFAM" id="SSF54427">
    <property type="entry name" value="NTF2-like"/>
    <property type="match status" value="1"/>
</dbReference>
<dbReference type="AlphaFoldDB" id="A0A6A8GBJ4"/>
<evidence type="ECO:0000313" key="2">
    <source>
        <dbReference type="Proteomes" id="UP000443423"/>
    </source>
</evidence>
<dbReference type="PANTHER" id="PTHR38436">
    <property type="entry name" value="POLYKETIDE CYCLASE SNOAL-LIKE DOMAIN"/>
    <property type="match status" value="1"/>
</dbReference>
<dbReference type="Gene3D" id="3.10.450.50">
    <property type="match status" value="1"/>
</dbReference>
<name>A0A6A8GBJ4_9EURY</name>
<organism evidence="1 2">
    <name type="scientific">Haloferax marinum</name>
    <dbReference type="NCBI Taxonomy" id="2666143"/>
    <lineage>
        <taxon>Archaea</taxon>
        <taxon>Methanobacteriati</taxon>
        <taxon>Methanobacteriota</taxon>
        <taxon>Stenosarchaea group</taxon>
        <taxon>Halobacteria</taxon>
        <taxon>Halobacteriales</taxon>
        <taxon>Haloferacaceae</taxon>
        <taxon>Haloferax</taxon>
    </lineage>
</organism>
<proteinExistence type="predicted"/>
<comment type="caution">
    <text evidence="1">The sequence shown here is derived from an EMBL/GenBank/DDBJ whole genome shotgun (WGS) entry which is preliminary data.</text>
</comment>
<dbReference type="EMBL" id="WKJQ01000002">
    <property type="protein sequence ID" value="MRW98125.1"/>
    <property type="molecule type" value="Genomic_DNA"/>
</dbReference>
<evidence type="ECO:0000313" key="1">
    <source>
        <dbReference type="EMBL" id="MRW98125.1"/>
    </source>
</evidence>
<reference evidence="1 2" key="1">
    <citation type="submission" date="2019-11" db="EMBL/GenBank/DDBJ databases">
        <title>Whole genome sequence of Haloferax sp. MBLA0078.</title>
        <authorList>
            <person name="Seo M.-J."/>
            <person name="Cho E.-S."/>
        </authorList>
    </citation>
    <scope>NUCLEOTIDE SEQUENCE [LARGE SCALE GENOMIC DNA]</scope>
    <source>
        <strain evidence="1 2">MBLA0078</strain>
    </source>
</reference>
<protein>
    <recommendedName>
        <fullName evidence="3">Ester cyclase</fullName>
    </recommendedName>
</protein>
<sequence length="161" mass="18555">MTNFSESIPTRRVSTILVRSYDTNRTRDRTTRKRVREHIERTRVREDTGPRLGIVLDIRPCCPWGVVHGRDGLEQFIRAAVSGGPDFHVTILDMLSTEDRAMYGGQMSMTHQREFTGIPPTGQEVEARYMGKIDIVDGKVQEHRLYFNQLKFLEQFGPTDT</sequence>
<dbReference type="InterPro" id="IPR009959">
    <property type="entry name" value="Cyclase_SnoaL-like"/>
</dbReference>
<accession>A0A6A8GBJ4</accession>
<gene>
    <name evidence="1" type="ORF">GJR99_16275</name>
</gene>
<dbReference type="InterPro" id="IPR032710">
    <property type="entry name" value="NTF2-like_dom_sf"/>
</dbReference>
<dbReference type="GO" id="GO:0030638">
    <property type="term" value="P:polyketide metabolic process"/>
    <property type="evidence" value="ECO:0007669"/>
    <property type="project" value="InterPro"/>
</dbReference>
<dbReference type="PANTHER" id="PTHR38436:SF1">
    <property type="entry name" value="ESTER CYCLASE"/>
    <property type="match status" value="1"/>
</dbReference>
<keyword evidence="2" id="KW-1185">Reference proteome</keyword>
<evidence type="ECO:0008006" key="3">
    <source>
        <dbReference type="Google" id="ProtNLM"/>
    </source>
</evidence>